<reference evidence="11 12" key="1">
    <citation type="journal article" date="2011" name="Genome Res.">
        <title>Comparative genomics of citric-acid-producing Aspergillus niger ATCC 1015 versus enzyme-producing CBS 513.88.</title>
        <authorList>
            <person name="Andersen M.R."/>
            <person name="Salazar M.P."/>
            <person name="Schaap P.J."/>
            <person name="van de Vondervoort P.J."/>
            <person name="Culley D."/>
            <person name="Thykaer J."/>
            <person name="Frisvad J.C."/>
            <person name="Nielsen K.F."/>
            <person name="Albang R."/>
            <person name="Albermann K."/>
            <person name="Berka R.M."/>
            <person name="Braus G.H."/>
            <person name="Braus-Stromeyer S.A."/>
            <person name="Corrochano L.M."/>
            <person name="Dai Z."/>
            <person name="van Dijck P.W."/>
            <person name="Hofmann G."/>
            <person name="Lasure L.L."/>
            <person name="Magnuson J.K."/>
            <person name="Menke H."/>
            <person name="Meijer M."/>
            <person name="Meijer S.L."/>
            <person name="Nielsen J.B."/>
            <person name="Nielsen M.L."/>
            <person name="van Ooyen A.J."/>
            <person name="Pel H.J."/>
            <person name="Poulsen L."/>
            <person name="Samson R.A."/>
            <person name="Stam H."/>
            <person name="Tsang A."/>
            <person name="van den Brink J.M."/>
            <person name="Atkins A."/>
            <person name="Aerts A."/>
            <person name="Shapiro H."/>
            <person name="Pangilinan J."/>
            <person name="Salamov A."/>
            <person name="Lou Y."/>
            <person name="Lindquist E."/>
            <person name="Lucas S."/>
            <person name="Grimwood J."/>
            <person name="Grigoriev I.V."/>
            <person name="Kubicek C.P."/>
            <person name="Martinez D."/>
            <person name="van Peij N.N."/>
            <person name="Roubos J.A."/>
            <person name="Nielsen J."/>
            <person name="Baker S.E."/>
        </authorList>
    </citation>
    <scope>NUCLEOTIDE SEQUENCE [LARGE SCALE GENOMIC DNA]</scope>
    <source>
        <strain evidence="12">ATCC 1015 / CBS 113.46 / FGSC A1144 / LSHB Ac4 / NCTC 3858a / NRRL 328 / USDA 3528.7</strain>
    </source>
</reference>
<dbReference type="InterPro" id="IPR007219">
    <property type="entry name" value="XnlR_reg_dom"/>
</dbReference>
<dbReference type="GO" id="GO:0000785">
    <property type="term" value="C:chromatin"/>
    <property type="evidence" value="ECO:0007669"/>
    <property type="project" value="TreeGrafter"/>
</dbReference>
<evidence type="ECO:0000313" key="11">
    <source>
        <dbReference type="EMBL" id="EHA27183.1"/>
    </source>
</evidence>
<dbReference type="OrthoDB" id="654211at2759"/>
<name>G3XSG2_ASPNA</name>
<dbReference type="PANTHER" id="PTHR40626">
    <property type="entry name" value="MIP31509P"/>
    <property type="match status" value="1"/>
</dbReference>
<dbReference type="EMBL" id="ACJE01000004">
    <property type="protein sequence ID" value="EHA27183.1"/>
    <property type="molecule type" value="Genomic_DNA"/>
</dbReference>
<evidence type="ECO:0000313" key="12">
    <source>
        <dbReference type="Proteomes" id="UP000009038"/>
    </source>
</evidence>
<dbReference type="HOGENOM" id="CLU_454892_0_0_1"/>
<dbReference type="GO" id="GO:0005634">
    <property type="term" value="C:nucleus"/>
    <property type="evidence" value="ECO:0007669"/>
    <property type="project" value="UniProtKB-SubCell"/>
</dbReference>
<feature type="domain" description="Xylanolytic transcriptional activator regulatory" evidence="10">
    <location>
        <begin position="182"/>
        <end position="367"/>
    </location>
</feature>
<evidence type="ECO:0000256" key="4">
    <source>
        <dbReference type="ARBA" id="ARBA00022771"/>
    </source>
</evidence>
<dbReference type="Pfam" id="PF04082">
    <property type="entry name" value="Fungal_trans"/>
    <property type="match status" value="1"/>
</dbReference>
<evidence type="ECO:0000256" key="6">
    <source>
        <dbReference type="ARBA" id="ARBA00023015"/>
    </source>
</evidence>
<dbReference type="GO" id="GO:0006351">
    <property type="term" value="P:DNA-templated transcription"/>
    <property type="evidence" value="ECO:0007669"/>
    <property type="project" value="InterPro"/>
</dbReference>
<dbReference type="AlphaFoldDB" id="G3XSG2"/>
<keyword evidence="5" id="KW-0862">Zinc</keyword>
<dbReference type="InterPro" id="IPR051059">
    <property type="entry name" value="VerF-like"/>
</dbReference>
<sequence>MELGQDPIYDNFAFAFPNFVPSQLLDTEISLSDLLEQYPAQGQASQGPRLSSTPAGPPAPSLDDTADYPSDLPDSKDQPQHRLPSLDDQPHKSGLEAQLDAAGCVRSCDIWRATSEAFMTIFRFFMCRPSVQRPSSPSSSSQWRLSAPCIASSITRVTSYSRRGSSNPASANETAEDTTGELQQAQALIVLTAMSSWGEEVLAQDSLAMSSQLAVLVRTLGIHETDNGADAELSWLAWVAHQQRRRTFLIAYIVFNLQSIIFNIPPQILTSEVAVCLPSCEAEWRASSPAAWERHRAVSRLHERGFTSTLNELLNGNDITGHSLISPFSNYILIHGLVQRIYFERQAAGGSLRTPLVESLETALKHWQSSWESTWESSLDPYCPKGPLGFNATALLRLAYIRLNCRTGLCHELLSSDSTRLKSLISPTPPLDHISRSPALNRAILQCIHALSIPVRVGIPYVARTQTLSWSVQHSICHLECAVLLIRWMQMLASAVAAHGMGSLREDERKLLRMAEYLIQETNAVEGKQGKEGESEAEKIQRLARMTAQVWAEISSGIHVFDLVRRIGEALRGIADMLGGEGEGGSETYYLSSSSSSVSR</sequence>
<proteinExistence type="predicted"/>
<keyword evidence="6" id="KW-0805">Transcription regulation</keyword>
<dbReference type="GO" id="GO:0008270">
    <property type="term" value="F:zinc ion binding"/>
    <property type="evidence" value="ECO:0007669"/>
    <property type="project" value="UniProtKB-KW"/>
</dbReference>
<dbReference type="CDD" id="cd12148">
    <property type="entry name" value="fungal_TF_MHR"/>
    <property type="match status" value="1"/>
</dbReference>
<dbReference type="STRING" id="380704.G3XSG2"/>
<keyword evidence="3" id="KW-0677">Repeat</keyword>
<protein>
    <recommendedName>
        <fullName evidence="10">Xylanolytic transcriptional activator regulatory domain-containing protein</fullName>
    </recommendedName>
</protein>
<keyword evidence="2" id="KW-0479">Metal-binding</keyword>
<keyword evidence="4" id="KW-0863">Zinc-finger</keyword>
<accession>G3XSG2</accession>
<evidence type="ECO:0000256" key="7">
    <source>
        <dbReference type="ARBA" id="ARBA00023163"/>
    </source>
</evidence>
<feature type="compositionally biased region" description="Basic and acidic residues" evidence="9">
    <location>
        <begin position="73"/>
        <end position="92"/>
    </location>
</feature>
<evidence type="ECO:0000256" key="1">
    <source>
        <dbReference type="ARBA" id="ARBA00004123"/>
    </source>
</evidence>
<organism evidence="11 12">
    <name type="scientific">Aspergillus niger (strain ATCC 1015 / CBS 113.46 / FGSC A1144 / LSHB Ac4 / NCTC 3858a / NRRL 328 / USDA 3528.7)</name>
    <dbReference type="NCBI Taxonomy" id="380704"/>
    <lineage>
        <taxon>Eukaryota</taxon>
        <taxon>Fungi</taxon>
        <taxon>Dikarya</taxon>
        <taxon>Ascomycota</taxon>
        <taxon>Pezizomycotina</taxon>
        <taxon>Eurotiomycetes</taxon>
        <taxon>Eurotiomycetidae</taxon>
        <taxon>Eurotiales</taxon>
        <taxon>Aspergillaceae</taxon>
        <taxon>Aspergillus</taxon>
        <taxon>Aspergillus subgen. Circumdati</taxon>
    </lineage>
</organism>
<dbReference type="Proteomes" id="UP000009038">
    <property type="component" value="Unassembled WGS sequence"/>
</dbReference>
<evidence type="ECO:0000256" key="3">
    <source>
        <dbReference type="ARBA" id="ARBA00022737"/>
    </source>
</evidence>
<dbReference type="GO" id="GO:0000981">
    <property type="term" value="F:DNA-binding transcription factor activity, RNA polymerase II-specific"/>
    <property type="evidence" value="ECO:0007669"/>
    <property type="project" value="InterPro"/>
</dbReference>
<gene>
    <name evidence="11" type="ORF">ASPNIDRAFT_35391</name>
</gene>
<dbReference type="PANTHER" id="PTHR40626:SF10">
    <property type="entry name" value="C2H2-TYPE DOMAIN-CONTAINING PROTEIN"/>
    <property type="match status" value="1"/>
</dbReference>
<evidence type="ECO:0000256" key="5">
    <source>
        <dbReference type="ARBA" id="ARBA00022833"/>
    </source>
</evidence>
<evidence type="ECO:0000256" key="8">
    <source>
        <dbReference type="ARBA" id="ARBA00023242"/>
    </source>
</evidence>
<evidence type="ECO:0000256" key="9">
    <source>
        <dbReference type="SAM" id="MobiDB-lite"/>
    </source>
</evidence>
<keyword evidence="7" id="KW-0804">Transcription</keyword>
<keyword evidence="8" id="KW-0539">Nucleus</keyword>
<dbReference type="GO" id="GO:0000978">
    <property type="term" value="F:RNA polymerase II cis-regulatory region sequence-specific DNA binding"/>
    <property type="evidence" value="ECO:0007669"/>
    <property type="project" value="InterPro"/>
</dbReference>
<feature type="region of interest" description="Disordered" evidence="9">
    <location>
        <begin position="40"/>
        <end position="92"/>
    </location>
</feature>
<feature type="compositionally biased region" description="Polar residues" evidence="9">
    <location>
        <begin position="40"/>
        <end position="54"/>
    </location>
</feature>
<evidence type="ECO:0000256" key="2">
    <source>
        <dbReference type="ARBA" id="ARBA00022723"/>
    </source>
</evidence>
<comment type="subcellular location">
    <subcellularLocation>
        <location evidence="1">Nucleus</location>
    </subcellularLocation>
</comment>
<comment type="caution">
    <text evidence="11">The sequence shown here is derived from an EMBL/GenBank/DDBJ whole genome shotgun (WGS) entry which is preliminary data.</text>
</comment>
<evidence type="ECO:0000259" key="10">
    <source>
        <dbReference type="Pfam" id="PF04082"/>
    </source>
</evidence>